<name>A0A2N9XVW2_9NEIS</name>
<protein>
    <submittedName>
        <fullName evidence="2">Uncharacterized protein</fullName>
    </submittedName>
</protein>
<dbReference type="Proteomes" id="UP000229434">
    <property type="component" value="Unassembled WGS sequence"/>
</dbReference>
<evidence type="ECO:0000313" key="3">
    <source>
        <dbReference type="Proteomes" id="UP000229434"/>
    </source>
</evidence>
<evidence type="ECO:0000313" key="2">
    <source>
        <dbReference type="EMBL" id="PIT53702.1"/>
    </source>
</evidence>
<feature type="compositionally biased region" description="Basic and acidic residues" evidence="1">
    <location>
        <begin position="34"/>
        <end position="52"/>
    </location>
</feature>
<proteinExistence type="predicted"/>
<organism evidence="2 3">
    <name type="scientific">Snodgrassella alvi</name>
    <dbReference type="NCBI Taxonomy" id="1196083"/>
    <lineage>
        <taxon>Bacteria</taxon>
        <taxon>Pseudomonadati</taxon>
        <taxon>Pseudomonadota</taxon>
        <taxon>Betaproteobacteria</taxon>
        <taxon>Neisseriales</taxon>
        <taxon>Neisseriaceae</taxon>
        <taxon>Snodgrassella</taxon>
    </lineage>
</organism>
<dbReference type="AlphaFoldDB" id="A0A2N9XVW2"/>
<sequence length="74" mass="8708">MAINQNATLQKRQYQIKAVYFKVRSLQKKPKNRYQMESKAAEKRKAKEEVKAKKLGRRKKGVNNKALKNSDMLK</sequence>
<reference evidence="2" key="1">
    <citation type="journal article" date="2017" name="MBio">
        <title>Type VI secretion-mediated competition in the bee gut microbiome.</title>
        <authorList>
            <person name="Steele M.I."/>
            <person name="Kwong W.K."/>
            <person name="Powell J.E."/>
            <person name="Whiteley M."/>
            <person name="Moran N.A."/>
        </authorList>
    </citation>
    <scope>NUCLEOTIDE SEQUENCE [LARGE SCALE GENOMIC DNA]</scope>
    <source>
        <strain evidence="2">Nev3CBA3</strain>
    </source>
</reference>
<feature type="compositionally biased region" description="Basic residues" evidence="1">
    <location>
        <begin position="53"/>
        <end position="62"/>
    </location>
</feature>
<feature type="region of interest" description="Disordered" evidence="1">
    <location>
        <begin position="31"/>
        <end position="74"/>
    </location>
</feature>
<evidence type="ECO:0000256" key="1">
    <source>
        <dbReference type="SAM" id="MobiDB-lite"/>
    </source>
</evidence>
<accession>A0A2N9XVW2</accession>
<comment type="caution">
    <text evidence="2">The sequence shown here is derived from an EMBL/GenBank/DDBJ whole genome shotgun (WGS) entry which is preliminary data.</text>
</comment>
<gene>
    <name evidence="2" type="ORF">BHC49_11185</name>
</gene>
<dbReference type="EMBL" id="MEIS01000122">
    <property type="protein sequence ID" value="PIT53702.1"/>
    <property type="molecule type" value="Genomic_DNA"/>
</dbReference>